<feature type="domain" description="Methyltransferase small" evidence="6">
    <location>
        <begin position="105"/>
        <end position="212"/>
    </location>
</feature>
<dbReference type="InterPro" id="IPR007848">
    <property type="entry name" value="Small_mtfrase_dom"/>
</dbReference>
<dbReference type="EC" id="2.1.1.297" evidence="5"/>
<keyword evidence="2 5" id="KW-0808">Transferase</keyword>
<dbReference type="Gene3D" id="3.40.50.150">
    <property type="entry name" value="Vaccinia Virus protein VP39"/>
    <property type="match status" value="1"/>
</dbReference>
<evidence type="ECO:0000313" key="9">
    <source>
        <dbReference type="Proteomes" id="UP000321827"/>
    </source>
</evidence>
<dbReference type="HAMAP" id="MF_02126">
    <property type="entry name" value="RF_methyltr_PrmC"/>
    <property type="match status" value="1"/>
</dbReference>
<evidence type="ECO:0000256" key="3">
    <source>
        <dbReference type="ARBA" id="ARBA00022691"/>
    </source>
</evidence>
<comment type="caution">
    <text evidence="5">Lacks conserved residue(s) required for the propagation of feature annotation.</text>
</comment>
<evidence type="ECO:0000313" key="8">
    <source>
        <dbReference type="EMBL" id="GEM89710.1"/>
    </source>
</evidence>
<dbReference type="PROSITE" id="PS00092">
    <property type="entry name" value="N6_MTASE"/>
    <property type="match status" value="1"/>
</dbReference>
<dbReference type="PANTHER" id="PTHR18895:SF74">
    <property type="entry name" value="MTRF1L RELEASE FACTOR GLUTAMINE METHYLTRANSFERASE"/>
    <property type="match status" value="1"/>
</dbReference>
<dbReference type="CDD" id="cd02440">
    <property type="entry name" value="AdoMet_MTases"/>
    <property type="match status" value="1"/>
</dbReference>
<feature type="binding site" evidence="5">
    <location>
        <position position="145"/>
    </location>
    <ligand>
        <name>S-adenosyl-L-methionine</name>
        <dbReference type="ChEBI" id="CHEBI:59789"/>
    </ligand>
</feature>
<dbReference type="NCBIfam" id="TIGR03534">
    <property type="entry name" value="RF_mod_PrmC"/>
    <property type="match status" value="1"/>
</dbReference>
<dbReference type="InterPro" id="IPR019874">
    <property type="entry name" value="RF_methyltr_PrmC"/>
</dbReference>
<dbReference type="GO" id="GO:0102559">
    <property type="term" value="F:peptide chain release factor N(5)-glutamine methyltransferase activity"/>
    <property type="evidence" value="ECO:0007669"/>
    <property type="project" value="UniProtKB-EC"/>
</dbReference>
<evidence type="ECO:0000259" key="7">
    <source>
        <dbReference type="Pfam" id="PF17827"/>
    </source>
</evidence>
<evidence type="ECO:0000256" key="2">
    <source>
        <dbReference type="ARBA" id="ARBA00022679"/>
    </source>
</evidence>
<dbReference type="InterPro" id="IPR040758">
    <property type="entry name" value="PrmC_N"/>
</dbReference>
<comment type="similarity">
    <text evidence="5">Belongs to the protein N5-glutamine methyltransferase family. PrmC subfamily.</text>
</comment>
<comment type="function">
    <text evidence="5">Methylates the class 1 translation termination release factors RF1/PrfA and RF2/PrfB on the glutamine residue of the universally conserved GGQ motif.</text>
</comment>
<proteinExistence type="inferred from homology"/>
<dbReference type="InterPro" id="IPR050320">
    <property type="entry name" value="N5-glutamine_MTase"/>
</dbReference>
<dbReference type="OrthoDB" id="9784805at2"/>
<dbReference type="Pfam" id="PF17827">
    <property type="entry name" value="PrmC_N"/>
    <property type="match status" value="1"/>
</dbReference>
<protein>
    <recommendedName>
        <fullName evidence="5">Release factor glutamine methyltransferase</fullName>
        <shortName evidence="5">RF MTase</shortName>
        <ecNumber evidence="5">2.1.1.297</ecNumber>
    </recommendedName>
    <alternativeName>
        <fullName evidence="5">N5-glutamine methyltransferase PrmC</fullName>
    </alternativeName>
    <alternativeName>
        <fullName evidence="5">Protein-(glutamine-N5) MTase PrmC</fullName>
    </alternativeName>
    <alternativeName>
        <fullName evidence="5">Protein-glutamine N-methyltransferase PrmC</fullName>
    </alternativeName>
</protein>
<comment type="caution">
    <text evidence="8">The sequence shown here is derived from an EMBL/GenBank/DDBJ whole genome shotgun (WGS) entry which is preliminary data.</text>
</comment>
<dbReference type="EMBL" id="BJXN01000006">
    <property type="protein sequence ID" value="GEM89710.1"/>
    <property type="molecule type" value="Genomic_DNA"/>
</dbReference>
<name>A0A511RJ81_9DEIN</name>
<evidence type="ECO:0000259" key="6">
    <source>
        <dbReference type="Pfam" id="PF05175"/>
    </source>
</evidence>
<dbReference type="InterPro" id="IPR029063">
    <property type="entry name" value="SAM-dependent_MTases_sf"/>
</dbReference>
<evidence type="ECO:0000256" key="5">
    <source>
        <dbReference type="HAMAP-Rule" id="MF_02126"/>
    </source>
</evidence>
<sequence>MTRAQALRYARTRLEKAGFPSRQAEAEARQLLEHLTGEHGARFWRGAPLELEPGQQRRLEAALARRTAGEPLQLILGTAVFYGLELEVRPGVLVPRPETERLVELALAELPEDRPARVLDVGTGSGAIALALKRARPALEVYASEVSGRALELARANARRLGLEVTFLHAPLTAGLARLDLIVSNPPYLPEAYCDEAPPELAWEAEEALYAGADGLAVARPLLAEADAALAGGGGLLLELDPANVHALAREARRAGFTEVAVLPDLAQRPRFLRARR</sequence>
<keyword evidence="3 5" id="KW-0949">S-adenosyl-L-methionine</keyword>
<dbReference type="PANTHER" id="PTHR18895">
    <property type="entry name" value="HEMK METHYLTRANSFERASE"/>
    <property type="match status" value="1"/>
</dbReference>
<dbReference type="SUPFAM" id="SSF53335">
    <property type="entry name" value="S-adenosyl-L-methionine-dependent methyltransferases"/>
    <property type="match status" value="1"/>
</dbReference>
<dbReference type="GO" id="GO:0032259">
    <property type="term" value="P:methylation"/>
    <property type="evidence" value="ECO:0007669"/>
    <property type="project" value="UniProtKB-KW"/>
</dbReference>
<dbReference type="InterPro" id="IPR004556">
    <property type="entry name" value="HemK-like"/>
</dbReference>
<dbReference type="AlphaFoldDB" id="A0A511RJ81"/>
<feature type="domain" description="Release factor glutamine methyltransferase N-terminal" evidence="7">
    <location>
        <begin position="5"/>
        <end position="77"/>
    </location>
</feature>
<evidence type="ECO:0000256" key="4">
    <source>
        <dbReference type="ARBA" id="ARBA00048391"/>
    </source>
</evidence>
<dbReference type="Proteomes" id="UP000321827">
    <property type="component" value="Unassembled WGS sequence"/>
</dbReference>
<comment type="catalytic activity">
    <reaction evidence="4 5">
        <text>L-glutaminyl-[peptide chain release factor] + S-adenosyl-L-methionine = N(5)-methyl-L-glutaminyl-[peptide chain release factor] + S-adenosyl-L-homocysteine + H(+)</text>
        <dbReference type="Rhea" id="RHEA:42896"/>
        <dbReference type="Rhea" id="RHEA-COMP:10271"/>
        <dbReference type="Rhea" id="RHEA-COMP:10272"/>
        <dbReference type="ChEBI" id="CHEBI:15378"/>
        <dbReference type="ChEBI" id="CHEBI:30011"/>
        <dbReference type="ChEBI" id="CHEBI:57856"/>
        <dbReference type="ChEBI" id="CHEBI:59789"/>
        <dbReference type="ChEBI" id="CHEBI:61891"/>
        <dbReference type="EC" id="2.1.1.297"/>
    </reaction>
</comment>
<feature type="binding site" evidence="5">
    <location>
        <position position="185"/>
    </location>
    <ligand>
        <name>S-adenosyl-L-methionine</name>
        <dbReference type="ChEBI" id="CHEBI:59789"/>
    </ligand>
</feature>
<dbReference type="Pfam" id="PF05175">
    <property type="entry name" value="MTS"/>
    <property type="match status" value="1"/>
</dbReference>
<dbReference type="NCBIfam" id="TIGR00536">
    <property type="entry name" value="hemK_fam"/>
    <property type="match status" value="1"/>
</dbReference>
<reference evidence="8 9" key="1">
    <citation type="submission" date="2019-07" db="EMBL/GenBank/DDBJ databases">
        <title>Whole genome shotgun sequence of Oceanithermus desulfurans NBRC 100063.</title>
        <authorList>
            <person name="Hosoyama A."/>
            <person name="Uohara A."/>
            <person name="Ohji S."/>
            <person name="Ichikawa N."/>
        </authorList>
    </citation>
    <scope>NUCLEOTIDE SEQUENCE [LARGE SCALE GENOMIC DNA]</scope>
    <source>
        <strain evidence="8 9">NBRC 100063</strain>
    </source>
</reference>
<organism evidence="8 9">
    <name type="scientific">Oceanithermus desulfurans NBRC 100063</name>
    <dbReference type="NCBI Taxonomy" id="1227550"/>
    <lineage>
        <taxon>Bacteria</taxon>
        <taxon>Thermotogati</taxon>
        <taxon>Deinococcota</taxon>
        <taxon>Deinococci</taxon>
        <taxon>Thermales</taxon>
        <taxon>Thermaceae</taxon>
        <taxon>Oceanithermus</taxon>
    </lineage>
</organism>
<dbReference type="GO" id="GO:0003676">
    <property type="term" value="F:nucleic acid binding"/>
    <property type="evidence" value="ECO:0007669"/>
    <property type="project" value="InterPro"/>
</dbReference>
<gene>
    <name evidence="5 8" type="primary">prmC</name>
    <name evidence="8" type="ORF">ODE01S_11440</name>
</gene>
<feature type="binding site" evidence="5">
    <location>
        <begin position="122"/>
        <end position="126"/>
    </location>
    <ligand>
        <name>S-adenosyl-L-methionine</name>
        <dbReference type="ChEBI" id="CHEBI:59789"/>
    </ligand>
</feature>
<evidence type="ECO:0000256" key="1">
    <source>
        <dbReference type="ARBA" id="ARBA00022603"/>
    </source>
</evidence>
<dbReference type="Gene3D" id="1.10.8.10">
    <property type="entry name" value="DNA helicase RuvA subunit, C-terminal domain"/>
    <property type="match status" value="1"/>
</dbReference>
<keyword evidence="1 5" id="KW-0489">Methyltransferase</keyword>
<dbReference type="RefSeq" id="WP_147146765.1">
    <property type="nucleotide sequence ID" value="NZ_BJXN01000006.1"/>
</dbReference>
<accession>A0A511RJ81</accession>
<dbReference type="InterPro" id="IPR002052">
    <property type="entry name" value="DNA_methylase_N6_adenine_CS"/>
</dbReference>
<feature type="binding site" evidence="5">
    <location>
        <begin position="185"/>
        <end position="188"/>
    </location>
    <ligand>
        <name>substrate</name>
    </ligand>
</feature>